<feature type="region of interest" description="Disordered" evidence="14">
    <location>
        <begin position="202"/>
        <end position="275"/>
    </location>
</feature>
<dbReference type="Proteomes" id="UP001552299">
    <property type="component" value="Unassembled WGS sequence"/>
</dbReference>
<organism evidence="16 17">
    <name type="scientific">Dendrobium thyrsiflorum</name>
    <name type="common">Pinecone-like raceme dendrobium</name>
    <name type="synonym">Orchid</name>
    <dbReference type="NCBI Taxonomy" id="117978"/>
    <lineage>
        <taxon>Eukaryota</taxon>
        <taxon>Viridiplantae</taxon>
        <taxon>Streptophyta</taxon>
        <taxon>Embryophyta</taxon>
        <taxon>Tracheophyta</taxon>
        <taxon>Spermatophyta</taxon>
        <taxon>Magnoliopsida</taxon>
        <taxon>Liliopsida</taxon>
        <taxon>Asparagales</taxon>
        <taxon>Orchidaceae</taxon>
        <taxon>Epidendroideae</taxon>
        <taxon>Malaxideae</taxon>
        <taxon>Dendrobiinae</taxon>
        <taxon>Dendrobium</taxon>
    </lineage>
</organism>
<comment type="caution">
    <text evidence="16">The sequence shown here is derived from an EMBL/GenBank/DDBJ whole genome shotgun (WGS) entry which is preliminary data.</text>
</comment>
<evidence type="ECO:0000259" key="15">
    <source>
        <dbReference type="PROSITE" id="PS51479"/>
    </source>
</evidence>
<feature type="region of interest" description="Disordered" evidence="14">
    <location>
        <begin position="985"/>
        <end position="1011"/>
    </location>
</feature>
<dbReference type="PANTHER" id="PTHR14732">
    <property type="entry name" value="RNA POLYMERASE II SUBUNIT B1 CTD PHOSPHATASE RPAP2-RELATED"/>
    <property type="match status" value="1"/>
</dbReference>
<feature type="domain" description="RTR1-type" evidence="15">
    <location>
        <begin position="36"/>
        <end position="127"/>
    </location>
</feature>
<protein>
    <recommendedName>
        <fullName evidence="12">RNA polymerase II subunit B1 CTD phosphatase RPAP2 homolog</fullName>
        <ecNumber evidence="12">3.1.3.16</ecNumber>
    </recommendedName>
</protein>
<feature type="compositionally biased region" description="Basic and acidic residues" evidence="14">
    <location>
        <begin position="955"/>
        <end position="964"/>
    </location>
</feature>
<evidence type="ECO:0000313" key="16">
    <source>
        <dbReference type="EMBL" id="KAL0909892.1"/>
    </source>
</evidence>
<keyword evidence="4 12" id="KW-0863">Zinc-finger</keyword>
<feature type="compositionally biased region" description="Low complexity" evidence="14">
    <location>
        <begin position="820"/>
        <end position="838"/>
    </location>
</feature>
<comment type="similarity">
    <text evidence="2 11 12">Belongs to the RPAP2 family.</text>
</comment>
<keyword evidence="3 12" id="KW-0479">Metal-binding</keyword>
<dbReference type="EMBL" id="JANQDX010000016">
    <property type="protein sequence ID" value="KAL0909892.1"/>
    <property type="molecule type" value="Genomic_DNA"/>
</dbReference>
<comment type="catalytic activity">
    <reaction evidence="10 12">
        <text>O-phospho-L-threonyl-[protein] + H2O = L-threonyl-[protein] + phosphate</text>
        <dbReference type="Rhea" id="RHEA:47004"/>
        <dbReference type="Rhea" id="RHEA-COMP:11060"/>
        <dbReference type="Rhea" id="RHEA-COMP:11605"/>
        <dbReference type="ChEBI" id="CHEBI:15377"/>
        <dbReference type="ChEBI" id="CHEBI:30013"/>
        <dbReference type="ChEBI" id="CHEBI:43474"/>
        <dbReference type="ChEBI" id="CHEBI:61977"/>
        <dbReference type="EC" id="3.1.3.16"/>
    </reaction>
</comment>
<evidence type="ECO:0000256" key="2">
    <source>
        <dbReference type="ARBA" id="ARBA00005676"/>
    </source>
</evidence>
<proteinExistence type="inferred from homology"/>
<feature type="region of interest" description="Disordered" evidence="14">
    <location>
        <begin position="1065"/>
        <end position="1085"/>
    </location>
</feature>
<feature type="coiled-coil region" evidence="13">
    <location>
        <begin position="381"/>
        <end position="415"/>
    </location>
</feature>
<gene>
    <name evidence="16" type="ORF">M5K25_020801</name>
</gene>
<dbReference type="GO" id="GO:0043175">
    <property type="term" value="F:RNA polymerase core enzyme binding"/>
    <property type="evidence" value="ECO:0007669"/>
    <property type="project" value="UniProtKB-UniRule"/>
</dbReference>
<comment type="function">
    <text evidence="12">Putative RNA polymerase II subunit B1 C-terminal domain (CTD) phosphatase involved in RNA polymerase II transcription regulation.</text>
</comment>
<comment type="subcellular location">
    <subcellularLocation>
        <location evidence="1 12">Nucleus</location>
    </subcellularLocation>
</comment>
<accession>A0ABD0UHR8</accession>
<feature type="region of interest" description="Disordered" evidence="14">
    <location>
        <begin position="711"/>
        <end position="762"/>
    </location>
</feature>
<dbReference type="Pfam" id="PF04181">
    <property type="entry name" value="RPAP2_Rtr1"/>
    <property type="match status" value="1"/>
</dbReference>
<evidence type="ECO:0000256" key="6">
    <source>
        <dbReference type="ARBA" id="ARBA00022833"/>
    </source>
</evidence>
<keyword evidence="13" id="KW-0175">Coiled coil</keyword>
<evidence type="ECO:0000256" key="8">
    <source>
        <dbReference type="ARBA" id="ARBA00023242"/>
    </source>
</evidence>
<keyword evidence="8 12" id="KW-0539">Nucleus</keyword>
<feature type="compositionally biased region" description="Polar residues" evidence="14">
    <location>
        <begin position="731"/>
        <end position="762"/>
    </location>
</feature>
<evidence type="ECO:0000256" key="9">
    <source>
        <dbReference type="ARBA" id="ARBA00047761"/>
    </source>
</evidence>
<keyword evidence="5 12" id="KW-0378">Hydrolase</keyword>
<evidence type="ECO:0000256" key="5">
    <source>
        <dbReference type="ARBA" id="ARBA00022801"/>
    </source>
</evidence>
<dbReference type="InterPro" id="IPR039693">
    <property type="entry name" value="Rtr1/RPAP2"/>
</dbReference>
<comment type="catalytic activity">
    <reaction evidence="9 12">
        <text>O-phospho-L-seryl-[protein] + H2O = L-seryl-[protein] + phosphate</text>
        <dbReference type="Rhea" id="RHEA:20629"/>
        <dbReference type="Rhea" id="RHEA-COMP:9863"/>
        <dbReference type="Rhea" id="RHEA-COMP:11604"/>
        <dbReference type="ChEBI" id="CHEBI:15377"/>
        <dbReference type="ChEBI" id="CHEBI:29999"/>
        <dbReference type="ChEBI" id="CHEBI:43474"/>
        <dbReference type="ChEBI" id="CHEBI:83421"/>
        <dbReference type="EC" id="3.1.3.16"/>
    </reaction>
</comment>
<dbReference type="GO" id="GO:0008420">
    <property type="term" value="F:RNA polymerase II CTD heptapeptide repeat phosphatase activity"/>
    <property type="evidence" value="ECO:0007669"/>
    <property type="project" value="UniProtKB-UniRule"/>
</dbReference>
<dbReference type="EC" id="3.1.3.16" evidence="12"/>
<evidence type="ECO:0000256" key="4">
    <source>
        <dbReference type="ARBA" id="ARBA00022771"/>
    </source>
</evidence>
<name>A0ABD0UHR8_DENTH</name>
<evidence type="ECO:0000256" key="3">
    <source>
        <dbReference type="ARBA" id="ARBA00022723"/>
    </source>
</evidence>
<evidence type="ECO:0000256" key="1">
    <source>
        <dbReference type="ARBA" id="ARBA00004123"/>
    </source>
</evidence>
<keyword evidence="17" id="KW-1185">Reference proteome</keyword>
<evidence type="ECO:0000256" key="7">
    <source>
        <dbReference type="ARBA" id="ARBA00022912"/>
    </source>
</evidence>
<dbReference type="InterPro" id="IPR038534">
    <property type="entry name" value="Rtr1/RPAP2_sf"/>
</dbReference>
<evidence type="ECO:0000256" key="14">
    <source>
        <dbReference type="SAM" id="MobiDB-lite"/>
    </source>
</evidence>
<evidence type="ECO:0000256" key="10">
    <source>
        <dbReference type="ARBA" id="ARBA00048336"/>
    </source>
</evidence>
<feature type="compositionally biased region" description="Basic and acidic residues" evidence="14">
    <location>
        <begin position="230"/>
        <end position="239"/>
    </location>
</feature>
<dbReference type="GO" id="GO:0005634">
    <property type="term" value="C:nucleus"/>
    <property type="evidence" value="ECO:0007669"/>
    <property type="project" value="UniProtKB-SubCell"/>
</dbReference>
<keyword evidence="6 12" id="KW-0862">Zinc</keyword>
<evidence type="ECO:0000313" key="17">
    <source>
        <dbReference type="Proteomes" id="UP001552299"/>
    </source>
</evidence>
<dbReference type="GO" id="GO:0008270">
    <property type="term" value="F:zinc ion binding"/>
    <property type="evidence" value="ECO:0007669"/>
    <property type="project" value="UniProtKB-KW"/>
</dbReference>
<evidence type="ECO:0000256" key="12">
    <source>
        <dbReference type="RuleBase" id="RU367080"/>
    </source>
</evidence>
<feature type="compositionally biased region" description="Polar residues" evidence="14">
    <location>
        <begin position="839"/>
        <end position="851"/>
    </location>
</feature>
<feature type="region of interest" description="Disordered" evidence="14">
    <location>
        <begin position="787"/>
        <end position="970"/>
    </location>
</feature>
<evidence type="ECO:0000256" key="13">
    <source>
        <dbReference type="SAM" id="Coils"/>
    </source>
</evidence>
<feature type="compositionally biased region" description="Basic residues" evidence="14">
    <location>
        <begin position="878"/>
        <end position="889"/>
    </location>
</feature>
<feature type="compositionally biased region" description="Basic residues" evidence="14">
    <location>
        <begin position="255"/>
        <end position="272"/>
    </location>
</feature>
<feature type="compositionally biased region" description="Polar residues" evidence="14">
    <location>
        <begin position="986"/>
        <end position="1009"/>
    </location>
</feature>
<dbReference type="PROSITE" id="PS51479">
    <property type="entry name" value="ZF_RTR1"/>
    <property type="match status" value="1"/>
</dbReference>
<feature type="region of interest" description="Disordered" evidence="14">
    <location>
        <begin position="1464"/>
        <end position="1483"/>
    </location>
</feature>
<evidence type="ECO:0000256" key="11">
    <source>
        <dbReference type="PROSITE-ProRule" id="PRU00812"/>
    </source>
</evidence>
<dbReference type="Gene3D" id="1.25.40.820">
    <property type="match status" value="1"/>
</dbReference>
<feature type="compositionally biased region" description="Polar residues" evidence="14">
    <location>
        <begin position="891"/>
        <end position="902"/>
    </location>
</feature>
<sequence length="1483" mass="165469">MAANTLPRPMKISEAVYRIQFSLIECSSCSSEQLLTAGSLLSCPDYQDVVVERSIVGFCGYPLCHNRLPVDRDRHARFRVSLRDQRIYDLEETYKYCSEACQARSMAFSKSLSAERVCDLNPLNQARIEKALRLFGNWDVGGEEFGDEGDLGIKSLSIKDKRIAGAGEVSLNEWIGPTNAIEGYVPQSDRIADSGLNFIPQQHSRKKIEGARDSRAPSANSSLLVGNEANEIRLNESSDVKLPTAKKRDANTTNKKTKPKKTTSKTSKLKSKKNLDDYGHGNMHFTSCVIVGTEFDDHNALSLTGQDISEVIAKQLENVVLEEKNIGKKAGISKPSRFKDHKKLEDATNEKVLSKEINGELVDVCFSNESDKTAVNISNYEEFLEKKVSSNETTVKELEDKISSAKKEISEKKLLKSCLKNSGSKVGDHYVKWVDEKRNASFEDKMTIPQESSEELFDSSVRFASAEVCAAALTQAAESVVSGKAEVGDAVSEAGILILPQSQCLEGEREDDEDIFKFDEGIVKWPKKTVLLDTNMFEVEDSWHDTPPEGFSINLSPFATMWMALFGWITCSSLAYIYGHDESSYENFMLINGKEYPRKVIMSDGQSLEIRQTLDGFICRTLPVVVKDLRLPVPISTLEKFMDCLLNTMSFMDAIPSFKIRQWQVIILLFIEALSVHRLLVLAPHLMSRGTQLKQAEYSHYQCIDELNQEAPTRPAQPPENQKQQKKPNLRANSSKEAQLEIQHQQRSPTREPTSAKKPNSRANNAQIISFCYDPPLCLHQFSSSRISSSPDELQSEAKQPIHLQPNQQKKGRQKAKGHGQNNTQTTTWETGTNGHGNMANQPREQGQPDGQTRGKESDHNINEQKRKLNSPSTYSRTNKKKGRQKAKGHIQNSTQTSTWETGTDGHGNKDSQAAKQGGRNRTHHINELKMQQLKSKTIKPKQPGSNREATLAQEPRHQTEKASSRLPPPCLHQKMKLFLMYDPHTNPTHESLSYPPSTHQSDSATPSPHHTAVTYCAASFVETNRGHPYDRDHPSLDNIRVAAPPWRSSPSLDGRPFSGSSFGSVSYDSPLGPTPSHLSQPLASPDLDPASVILVEKCIRKKRSPENECIHFVDANDITDNEDFFEDETEVIKLDSLYDLNPDLGVLEPLDLATLVHPDPNVIKDIPLDKLCPDDINLISKEADMTLNTLKFSSDDSDFIISPNETIPNNSDLILNNSDVDNLELEVSQLDLLPKLDPDLIDPKPIELRVIIKHEPNENTNMSLEDSNLNLKDYEPNWNNEHSLVLLESILGVVPLDLHLTKCVFPDLAYLTFPCTDFNIRESLSPYLPVTSLTIVPASVLETLPNLLSPIRAGDSLGYPIVVMSHDPSSYYIPDFYIMPSISTSFPIKDHISPSWMTLLDYPTATGKVSMTLAEAAYRSSFVANDVFIDPPIPVPLNMKTLCPLLFGYPVTPSALQQAQQFPAAVSTSRRPPIADQKVLKP</sequence>
<feature type="compositionally biased region" description="Basic and acidic residues" evidence="14">
    <location>
        <begin position="853"/>
        <end position="867"/>
    </location>
</feature>
<dbReference type="InterPro" id="IPR007308">
    <property type="entry name" value="Rtr1/RPAP2_dom"/>
</dbReference>
<reference evidence="16 17" key="1">
    <citation type="journal article" date="2024" name="Plant Biotechnol. J.">
        <title>Dendrobium thyrsiflorum genome and its molecular insights into genes involved in important horticultural traits.</title>
        <authorList>
            <person name="Chen B."/>
            <person name="Wang J.Y."/>
            <person name="Zheng P.J."/>
            <person name="Li K.L."/>
            <person name="Liang Y.M."/>
            <person name="Chen X.F."/>
            <person name="Zhang C."/>
            <person name="Zhao X."/>
            <person name="He X."/>
            <person name="Zhang G.Q."/>
            <person name="Liu Z.J."/>
            <person name="Xu Q."/>
        </authorList>
    </citation>
    <scope>NUCLEOTIDE SEQUENCE [LARGE SCALE GENOMIC DNA]</scope>
    <source>
        <strain evidence="16">GZMU011</strain>
    </source>
</reference>
<keyword evidence="7 12" id="KW-0904">Protein phosphatase</keyword>
<dbReference type="PANTHER" id="PTHR14732:SF0">
    <property type="entry name" value="RNA POLYMERASE II SUBUNIT B1 CTD PHOSPHATASE RPAP2-RELATED"/>
    <property type="match status" value="1"/>
</dbReference>